<organism evidence="5">
    <name type="scientific">Eubacterium limosum</name>
    <dbReference type="NCBI Taxonomy" id="1736"/>
    <lineage>
        <taxon>Bacteria</taxon>
        <taxon>Bacillati</taxon>
        <taxon>Bacillota</taxon>
        <taxon>Clostridia</taxon>
        <taxon>Eubacteriales</taxon>
        <taxon>Eubacteriaceae</taxon>
        <taxon>Eubacterium</taxon>
    </lineage>
</organism>
<evidence type="ECO:0000256" key="1">
    <source>
        <dbReference type="ARBA" id="ARBA00023015"/>
    </source>
</evidence>
<dbReference type="InterPro" id="IPR035472">
    <property type="entry name" value="RpiR-like_SIS"/>
</dbReference>
<dbReference type="InterPro" id="IPR047640">
    <property type="entry name" value="RpiR-like"/>
</dbReference>
<dbReference type="PROSITE" id="PS51071">
    <property type="entry name" value="HTH_RPIR"/>
    <property type="match status" value="1"/>
</dbReference>
<gene>
    <name evidence="5" type="primary">murR_1</name>
    <name evidence="5" type="ORF">ELLFYP34_01184</name>
</gene>
<dbReference type="SUPFAM" id="SSF53697">
    <property type="entry name" value="SIS domain"/>
    <property type="match status" value="1"/>
</dbReference>
<feature type="domain" description="HTH rpiR-type" evidence="4">
    <location>
        <begin position="1"/>
        <end position="74"/>
    </location>
</feature>
<dbReference type="Gene3D" id="1.10.10.10">
    <property type="entry name" value="Winged helix-like DNA-binding domain superfamily/Winged helix DNA-binding domain"/>
    <property type="match status" value="1"/>
</dbReference>
<evidence type="ECO:0000313" key="5">
    <source>
        <dbReference type="EMBL" id="VYU74961.1"/>
    </source>
</evidence>
<dbReference type="GO" id="GO:0003700">
    <property type="term" value="F:DNA-binding transcription factor activity"/>
    <property type="evidence" value="ECO:0007669"/>
    <property type="project" value="InterPro"/>
</dbReference>
<dbReference type="EMBL" id="CACRTR010000023">
    <property type="protein sequence ID" value="VYU74961.1"/>
    <property type="molecule type" value="Genomic_DNA"/>
</dbReference>
<evidence type="ECO:0000256" key="3">
    <source>
        <dbReference type="ARBA" id="ARBA00023163"/>
    </source>
</evidence>
<dbReference type="InterPro" id="IPR036388">
    <property type="entry name" value="WH-like_DNA-bd_sf"/>
</dbReference>
<protein>
    <submittedName>
        <fullName evidence="5">HTH-type transcriptional regulator MurR</fullName>
    </submittedName>
</protein>
<evidence type="ECO:0000259" key="4">
    <source>
        <dbReference type="PROSITE" id="PS51071"/>
    </source>
</evidence>
<dbReference type="InterPro" id="IPR000281">
    <property type="entry name" value="HTH_RpiR"/>
</dbReference>
<dbReference type="GO" id="GO:0003677">
    <property type="term" value="F:DNA binding"/>
    <property type="evidence" value="ECO:0007669"/>
    <property type="project" value="UniProtKB-KW"/>
</dbReference>
<dbReference type="Pfam" id="PF01380">
    <property type="entry name" value="SIS"/>
    <property type="match status" value="1"/>
</dbReference>
<accession>A0A6N3HF17</accession>
<dbReference type="GO" id="GO:1901135">
    <property type="term" value="P:carbohydrate derivative metabolic process"/>
    <property type="evidence" value="ECO:0007669"/>
    <property type="project" value="InterPro"/>
</dbReference>
<dbReference type="PANTHER" id="PTHR30514">
    <property type="entry name" value="GLUCOKINASE"/>
    <property type="match status" value="1"/>
</dbReference>
<dbReference type="SUPFAM" id="SSF46689">
    <property type="entry name" value="Homeodomain-like"/>
    <property type="match status" value="1"/>
</dbReference>
<dbReference type="InterPro" id="IPR009057">
    <property type="entry name" value="Homeodomain-like_sf"/>
</dbReference>
<proteinExistence type="predicted"/>
<keyword evidence="3" id="KW-0804">Transcription</keyword>
<evidence type="ECO:0000256" key="2">
    <source>
        <dbReference type="ARBA" id="ARBA00023125"/>
    </source>
</evidence>
<keyword evidence="2" id="KW-0238">DNA-binding</keyword>
<dbReference type="Gene3D" id="3.40.50.10490">
    <property type="entry name" value="Glucose-6-phosphate isomerase like protein, domain 1"/>
    <property type="match status" value="1"/>
</dbReference>
<reference evidence="5" key="1">
    <citation type="submission" date="2019-11" db="EMBL/GenBank/DDBJ databases">
        <authorList>
            <person name="Feng L."/>
        </authorList>
    </citation>
    <scope>NUCLEOTIDE SEQUENCE</scope>
    <source>
        <strain evidence="5">ElimosumLFYP34</strain>
    </source>
</reference>
<dbReference type="GO" id="GO:0097367">
    <property type="term" value="F:carbohydrate derivative binding"/>
    <property type="evidence" value="ECO:0007669"/>
    <property type="project" value="InterPro"/>
</dbReference>
<name>A0A6N3HF17_EUBLI</name>
<keyword evidence="1" id="KW-0805">Transcription regulation</keyword>
<dbReference type="InterPro" id="IPR001347">
    <property type="entry name" value="SIS_dom"/>
</dbReference>
<dbReference type="CDD" id="cd05013">
    <property type="entry name" value="SIS_RpiR"/>
    <property type="match status" value="1"/>
</dbReference>
<dbReference type="Pfam" id="PF01418">
    <property type="entry name" value="HTH_6"/>
    <property type="match status" value="1"/>
</dbReference>
<dbReference type="InterPro" id="IPR046348">
    <property type="entry name" value="SIS_dom_sf"/>
</dbReference>
<sequence>MDLSKIDKTGFSKNDHKILDYLIRNSDTFYSETARDIAKKIGISPSTIGRFFQKLGYKNFKNFKINILSQNARTPSAKIRHTLDKLAEESTPVVKYITKTADNLETTATLVSETMLEKAAAMITTSRKIYVFSPDASAGLAEILRYRLRRFGIEFITLTGGSSIYEYLISLSSKDLILMFSYSRLLAESEIILRERKRVGFQLIIFTDLLSIDLEKSCDAVIYSYRGEPTEYHSMAAPLIVLDYLILKTGALLPNSTAPTESLNGLRSRYQELIRR</sequence>
<dbReference type="AlphaFoldDB" id="A0A6N3HF17"/>